<proteinExistence type="predicted"/>
<comment type="caution">
    <text evidence="1">The sequence shown here is derived from an EMBL/GenBank/DDBJ whole genome shotgun (WGS) entry which is preliminary data.</text>
</comment>
<dbReference type="Proteomes" id="UP000253046">
    <property type="component" value="Unassembled WGS sequence"/>
</dbReference>
<dbReference type="EMBL" id="QNRY01000045">
    <property type="protein sequence ID" value="RBP58902.1"/>
    <property type="molecule type" value="Genomic_DNA"/>
</dbReference>
<protein>
    <submittedName>
        <fullName evidence="1">Uncharacterized protein</fullName>
    </submittedName>
</protein>
<evidence type="ECO:0000313" key="2">
    <source>
        <dbReference type="Proteomes" id="UP000253046"/>
    </source>
</evidence>
<name>A0A366HZU4_9GAMM</name>
<keyword evidence="2" id="KW-1185">Reference proteome</keyword>
<gene>
    <name evidence="1" type="ORF">DES54_14515</name>
</gene>
<sequence>MKQIRELPRLLGKKTMENEILKEVVEYGKTKNVWFAPVLQARLSPNHFA</sequence>
<organism evidence="1 2">
    <name type="scientific">Brenneria salicis ATCC 15712 = DSM 30166</name>
    <dbReference type="NCBI Taxonomy" id="714314"/>
    <lineage>
        <taxon>Bacteria</taxon>
        <taxon>Pseudomonadati</taxon>
        <taxon>Pseudomonadota</taxon>
        <taxon>Gammaproteobacteria</taxon>
        <taxon>Enterobacterales</taxon>
        <taxon>Pectobacteriaceae</taxon>
        <taxon>Brenneria</taxon>
    </lineage>
</organism>
<dbReference type="AlphaFoldDB" id="A0A366HZU4"/>
<evidence type="ECO:0000313" key="1">
    <source>
        <dbReference type="EMBL" id="RBP58902.1"/>
    </source>
</evidence>
<accession>A0A366HZU4</accession>
<reference evidence="1 2" key="1">
    <citation type="submission" date="2018-06" db="EMBL/GenBank/DDBJ databases">
        <title>Genomic Encyclopedia of Type Strains, Phase IV (KMG-IV): sequencing the most valuable type-strain genomes for metagenomic binning, comparative biology and taxonomic classification.</title>
        <authorList>
            <person name="Goeker M."/>
        </authorList>
    </citation>
    <scope>NUCLEOTIDE SEQUENCE [LARGE SCALE GENOMIC DNA]</scope>
    <source>
        <strain evidence="1 2">DSM 30166</strain>
    </source>
</reference>